<organism evidence="2 3">
    <name type="scientific">Seiridium unicorne</name>
    <dbReference type="NCBI Taxonomy" id="138068"/>
    <lineage>
        <taxon>Eukaryota</taxon>
        <taxon>Fungi</taxon>
        <taxon>Dikarya</taxon>
        <taxon>Ascomycota</taxon>
        <taxon>Pezizomycotina</taxon>
        <taxon>Sordariomycetes</taxon>
        <taxon>Xylariomycetidae</taxon>
        <taxon>Amphisphaeriales</taxon>
        <taxon>Sporocadaceae</taxon>
        <taxon>Seiridium</taxon>
    </lineage>
</organism>
<accession>A0ABR2VDZ4</accession>
<comment type="caution">
    <text evidence="2">The sequence shown here is derived from an EMBL/GenBank/DDBJ whole genome shotgun (WGS) entry which is preliminary data.</text>
</comment>
<evidence type="ECO:0000313" key="2">
    <source>
        <dbReference type="EMBL" id="KAK9425001.1"/>
    </source>
</evidence>
<evidence type="ECO:0000313" key="3">
    <source>
        <dbReference type="Proteomes" id="UP001408356"/>
    </source>
</evidence>
<keyword evidence="3" id="KW-1185">Reference proteome</keyword>
<feature type="compositionally biased region" description="Acidic residues" evidence="1">
    <location>
        <begin position="44"/>
        <end position="60"/>
    </location>
</feature>
<feature type="region of interest" description="Disordered" evidence="1">
    <location>
        <begin position="1"/>
        <end position="23"/>
    </location>
</feature>
<evidence type="ECO:0000256" key="1">
    <source>
        <dbReference type="SAM" id="MobiDB-lite"/>
    </source>
</evidence>
<dbReference type="EMBL" id="JARVKF010000025">
    <property type="protein sequence ID" value="KAK9425001.1"/>
    <property type="molecule type" value="Genomic_DNA"/>
</dbReference>
<name>A0ABR2VDZ4_9PEZI</name>
<sequence>MYTNIPRRPFNAGERPGLRPAQPFAGYEAVDTFSGSTFTETEFAVEDSEYDEEDESDEETDLKQKSAHEFTFGKRPLPLKRIAVPSGLLSRAFAAERERTAPRILLNIEFFGRDFPMLEARVCDPDSEEKPVVSPGDSCDKGGCRVPLQFYGGMCLYENEDDGTVIGEKNTVNPDGCLCDKRFVPYSDSFHENRNWADLIEEFETITF</sequence>
<reference evidence="2 3" key="1">
    <citation type="journal article" date="2024" name="J. Plant Pathol.">
        <title>Sequence and assembly of the genome of Seiridium unicorne, isolate CBS 538.82, causal agent of cypress canker disease.</title>
        <authorList>
            <person name="Scali E."/>
            <person name="Rocca G.D."/>
            <person name="Danti R."/>
            <person name="Garbelotto M."/>
            <person name="Barberini S."/>
            <person name="Baroncelli R."/>
            <person name="Emiliani G."/>
        </authorList>
    </citation>
    <scope>NUCLEOTIDE SEQUENCE [LARGE SCALE GENOMIC DNA]</scope>
    <source>
        <strain evidence="2 3">BM-138-508</strain>
    </source>
</reference>
<protein>
    <submittedName>
        <fullName evidence="2">Uncharacterized protein</fullName>
    </submittedName>
</protein>
<proteinExistence type="predicted"/>
<feature type="region of interest" description="Disordered" evidence="1">
    <location>
        <begin position="44"/>
        <end position="66"/>
    </location>
</feature>
<dbReference type="Proteomes" id="UP001408356">
    <property type="component" value="Unassembled WGS sequence"/>
</dbReference>
<gene>
    <name evidence="2" type="ORF">SUNI508_13252</name>
</gene>